<gene>
    <name evidence="2" type="ORF">NDU88_002715</name>
</gene>
<sequence>MSRPTGEGGERRRATVSTVFFQVARATPGGAARPTGSQGASGGASTAPIQAGEKSPEEHRLTSDPAVEGGGGEGSSAPKPRGSPQMMRAPGPNSGLAADPQRAVTAARLFP</sequence>
<evidence type="ECO:0000313" key="3">
    <source>
        <dbReference type="Proteomes" id="UP001066276"/>
    </source>
</evidence>
<dbReference type="EMBL" id="JANPWB010000015">
    <property type="protein sequence ID" value="KAJ1089564.1"/>
    <property type="molecule type" value="Genomic_DNA"/>
</dbReference>
<reference evidence="2" key="1">
    <citation type="journal article" date="2022" name="bioRxiv">
        <title>Sequencing and chromosome-scale assembly of the giantPleurodeles waltlgenome.</title>
        <authorList>
            <person name="Brown T."/>
            <person name="Elewa A."/>
            <person name="Iarovenko S."/>
            <person name="Subramanian E."/>
            <person name="Araus A.J."/>
            <person name="Petzold A."/>
            <person name="Susuki M."/>
            <person name="Suzuki K.-i.T."/>
            <person name="Hayashi T."/>
            <person name="Toyoda A."/>
            <person name="Oliveira C."/>
            <person name="Osipova E."/>
            <person name="Leigh N.D."/>
            <person name="Simon A."/>
            <person name="Yun M.H."/>
        </authorList>
    </citation>
    <scope>NUCLEOTIDE SEQUENCE</scope>
    <source>
        <strain evidence="2">20211129_DDA</strain>
        <tissue evidence="2">Liver</tissue>
    </source>
</reference>
<feature type="compositionally biased region" description="Low complexity" evidence="1">
    <location>
        <begin position="35"/>
        <end position="47"/>
    </location>
</feature>
<dbReference type="AlphaFoldDB" id="A0AAV7LGC3"/>
<feature type="region of interest" description="Disordered" evidence="1">
    <location>
        <begin position="1"/>
        <end position="111"/>
    </location>
</feature>
<evidence type="ECO:0000256" key="1">
    <source>
        <dbReference type="SAM" id="MobiDB-lite"/>
    </source>
</evidence>
<proteinExistence type="predicted"/>
<keyword evidence="3" id="KW-1185">Reference proteome</keyword>
<dbReference type="Proteomes" id="UP001066276">
    <property type="component" value="Chromosome 11"/>
</dbReference>
<organism evidence="2 3">
    <name type="scientific">Pleurodeles waltl</name>
    <name type="common">Iberian ribbed newt</name>
    <dbReference type="NCBI Taxonomy" id="8319"/>
    <lineage>
        <taxon>Eukaryota</taxon>
        <taxon>Metazoa</taxon>
        <taxon>Chordata</taxon>
        <taxon>Craniata</taxon>
        <taxon>Vertebrata</taxon>
        <taxon>Euteleostomi</taxon>
        <taxon>Amphibia</taxon>
        <taxon>Batrachia</taxon>
        <taxon>Caudata</taxon>
        <taxon>Salamandroidea</taxon>
        <taxon>Salamandridae</taxon>
        <taxon>Pleurodelinae</taxon>
        <taxon>Pleurodeles</taxon>
    </lineage>
</organism>
<evidence type="ECO:0000313" key="2">
    <source>
        <dbReference type="EMBL" id="KAJ1089564.1"/>
    </source>
</evidence>
<accession>A0AAV7LGC3</accession>
<comment type="caution">
    <text evidence="2">The sequence shown here is derived from an EMBL/GenBank/DDBJ whole genome shotgun (WGS) entry which is preliminary data.</text>
</comment>
<name>A0AAV7LGC3_PLEWA</name>
<protein>
    <submittedName>
        <fullName evidence="2">Uncharacterized protein</fullName>
    </submittedName>
</protein>